<comment type="caution">
    <text evidence="1">The sequence shown here is derived from an EMBL/GenBank/DDBJ whole genome shotgun (WGS) entry which is preliminary data.</text>
</comment>
<protein>
    <submittedName>
        <fullName evidence="1">DUF2513 domain-containing protein</fullName>
    </submittedName>
</protein>
<evidence type="ECO:0000313" key="1">
    <source>
        <dbReference type="EMBL" id="MEA0974867.1"/>
    </source>
</evidence>
<sequence length="125" mass="14300">MELVRKLLIDTADNVSEYNLIIIPDNQGQVEQAERDKLIKYHLEIMRQNHLLDFEAHDYLDGSCSIINVQLTWAGQDYLSNIEDDTIWSKTKSVAQEKGLEIAKLSFDLLKNLAAQQAKQLLGIE</sequence>
<dbReference type="EMBL" id="JAXUIA010000001">
    <property type="protein sequence ID" value="MEA0974867.1"/>
    <property type="molecule type" value="Genomic_DNA"/>
</dbReference>
<dbReference type="RefSeq" id="WP_322611357.1">
    <property type="nucleotide sequence ID" value="NZ_JAXLNX010000007.1"/>
</dbReference>
<reference evidence="1 2" key="1">
    <citation type="submission" date="2023-12" db="EMBL/GenBank/DDBJ databases">
        <title>Genome comparison identifies genes involved in endophytic behavior of Lysinibacillus irui and provides insights into its role as a plant-growth promoting bacterium.</title>
        <authorList>
            <person name="Hilario S."/>
            <person name="Matos I."/>
            <person name="Goncalves M.F.M."/>
            <person name="Pardo C.A."/>
            <person name="Santos M.J."/>
        </authorList>
    </citation>
    <scope>NUCLEOTIDE SEQUENCE [LARGE SCALE GENOMIC DNA]</scope>
    <source>
        <strain evidence="1 2">B3</strain>
    </source>
</reference>
<dbReference type="Pfam" id="PF10711">
    <property type="entry name" value="DUF2513"/>
    <property type="match status" value="1"/>
</dbReference>
<accession>A0ABU5NFR1</accession>
<dbReference type="Proteomes" id="UP001289615">
    <property type="component" value="Unassembled WGS sequence"/>
</dbReference>
<organism evidence="1 2">
    <name type="scientific">Lysinibacillus irui</name>
    <dbReference type="NCBI Taxonomy" id="2998077"/>
    <lineage>
        <taxon>Bacteria</taxon>
        <taxon>Bacillati</taxon>
        <taxon>Bacillota</taxon>
        <taxon>Bacilli</taxon>
        <taxon>Bacillales</taxon>
        <taxon>Bacillaceae</taxon>
        <taxon>Lysinibacillus</taxon>
    </lineage>
</organism>
<gene>
    <name evidence="1" type="ORF">U6C28_01060</name>
</gene>
<proteinExistence type="predicted"/>
<name>A0ABU5NFR1_9BACI</name>
<evidence type="ECO:0000313" key="2">
    <source>
        <dbReference type="Proteomes" id="UP001289615"/>
    </source>
</evidence>
<keyword evidence="2" id="KW-1185">Reference proteome</keyword>
<dbReference type="InterPro" id="IPR019650">
    <property type="entry name" value="DUF2513"/>
</dbReference>